<organism evidence="1 2">
    <name type="scientific">Botrimarina colliarenosi</name>
    <dbReference type="NCBI Taxonomy" id="2528001"/>
    <lineage>
        <taxon>Bacteria</taxon>
        <taxon>Pseudomonadati</taxon>
        <taxon>Planctomycetota</taxon>
        <taxon>Planctomycetia</taxon>
        <taxon>Pirellulales</taxon>
        <taxon>Lacipirellulaceae</taxon>
        <taxon>Botrimarina</taxon>
    </lineage>
</organism>
<sequence>MPGADMPAKATYARYRAPADNNAALVDPDWRVLLARLREPATRADLTIGGVPLARLASEARRDLLAAAHGDAAGPLILSGHQPELFHPGVWFKNFALASLAGASGGVGVHLVIDTDLCRATSIRVPTGSIAAPRWEAVPYDRPGAPMAYEERRVLDRSVFDSFATRVASTIEPFVGRPLVTSVWPHARAAIDAGGLLADGLSAARHAAEPSFDCPTLELPFSTVCDSAGFRRLLAEILLHADKVADAYNGALAEYRAAHGLKNAAQPLPDLATDDAWREAPLWVWSIDHPARRPLFVRRDGERVELSDHAGWVTAGPADADGVVAWLGELRGQGIKIRSRALVTTLYCRLVLADLFLHGIGGAKYDQVTDRFAERWLGVRPPAHATLSATLRLPIEHDSPTEADRRAALRRLRDLRYHPEKFAPNSDAAAVKQRWVATAKTPANAAERHEAITQANEAMAASLTDERVASEERLKQIEHGLRAAAVLDSREHSFCLFPADDIKERLQRLTAIE</sequence>
<protein>
    <submittedName>
        <fullName evidence="1">Uncharacterized protein</fullName>
    </submittedName>
</protein>
<dbReference type="Proteomes" id="UP000317421">
    <property type="component" value="Unassembled WGS sequence"/>
</dbReference>
<proteinExistence type="predicted"/>
<comment type="caution">
    <text evidence="1">The sequence shown here is derived from an EMBL/GenBank/DDBJ whole genome shotgun (WGS) entry which is preliminary data.</text>
</comment>
<gene>
    <name evidence="1" type="ORF">Pla108_14710</name>
</gene>
<dbReference type="EMBL" id="SJPR01000001">
    <property type="protein sequence ID" value="TWU00519.1"/>
    <property type="molecule type" value="Genomic_DNA"/>
</dbReference>
<keyword evidence="2" id="KW-1185">Reference proteome</keyword>
<dbReference type="RefSeq" id="WP_146444181.1">
    <property type="nucleotide sequence ID" value="NZ_SJPR01000001.1"/>
</dbReference>
<evidence type="ECO:0000313" key="2">
    <source>
        <dbReference type="Proteomes" id="UP000317421"/>
    </source>
</evidence>
<reference evidence="1 2" key="1">
    <citation type="submission" date="2019-02" db="EMBL/GenBank/DDBJ databases">
        <title>Deep-cultivation of Planctomycetes and their phenomic and genomic characterization uncovers novel biology.</title>
        <authorList>
            <person name="Wiegand S."/>
            <person name="Jogler M."/>
            <person name="Boedeker C."/>
            <person name="Pinto D."/>
            <person name="Vollmers J."/>
            <person name="Rivas-Marin E."/>
            <person name="Kohn T."/>
            <person name="Peeters S.H."/>
            <person name="Heuer A."/>
            <person name="Rast P."/>
            <person name="Oberbeckmann S."/>
            <person name="Bunk B."/>
            <person name="Jeske O."/>
            <person name="Meyerdierks A."/>
            <person name="Storesund J.E."/>
            <person name="Kallscheuer N."/>
            <person name="Luecker S."/>
            <person name="Lage O.M."/>
            <person name="Pohl T."/>
            <person name="Merkel B.J."/>
            <person name="Hornburger P."/>
            <person name="Mueller R.-W."/>
            <person name="Bruemmer F."/>
            <person name="Labrenz M."/>
            <person name="Spormann A.M."/>
            <person name="Op Den Camp H."/>
            <person name="Overmann J."/>
            <person name="Amann R."/>
            <person name="Jetten M.S.M."/>
            <person name="Mascher T."/>
            <person name="Medema M.H."/>
            <person name="Devos D.P."/>
            <person name="Kaster A.-K."/>
            <person name="Ovreas L."/>
            <person name="Rohde M."/>
            <person name="Galperin M.Y."/>
            <person name="Jogler C."/>
        </authorList>
    </citation>
    <scope>NUCLEOTIDE SEQUENCE [LARGE SCALE GENOMIC DNA]</scope>
    <source>
        <strain evidence="1 2">Pla108</strain>
    </source>
</reference>
<accession>A0A5C6AMM8</accession>
<evidence type="ECO:0000313" key="1">
    <source>
        <dbReference type="EMBL" id="TWU00519.1"/>
    </source>
</evidence>
<name>A0A5C6AMM8_9BACT</name>
<dbReference type="AlphaFoldDB" id="A0A5C6AMM8"/>
<dbReference type="OrthoDB" id="255440at2"/>